<sequence>MKNRRKYLFIGIIFFVITSLFFIGRVEWKSRNDNSPKVDMNVNTNFNLPQNQIEYIQSLVGLESKDMKILDNPLRIEGSFYIPEDTILSYVSHYLKNTNNKDIENIKITINENGLTIGGQYKLLAYLKTPIDIDILPTLTEDNDLKLNLKDIRVLNLSLNNDIVDAIADSWFSNLDNITVDKGDIIIEKTFFKNTHIKSISVEKDFLVVNLSTSLK</sequence>
<keyword evidence="3" id="KW-1185">Reference proteome</keyword>
<evidence type="ECO:0000256" key="1">
    <source>
        <dbReference type="SAM" id="Phobius"/>
    </source>
</evidence>
<name>A0AAX2ZHG2_9FIRM</name>
<keyword evidence="1" id="KW-1133">Transmembrane helix</keyword>
<dbReference type="RefSeq" id="WP_228416609.1">
    <property type="nucleotide sequence ID" value="NZ_CP081135.1"/>
</dbReference>
<dbReference type="KEGG" id="tem:JW646_03345"/>
<evidence type="ECO:0008006" key="4">
    <source>
        <dbReference type="Google" id="ProtNLM"/>
    </source>
</evidence>
<evidence type="ECO:0000313" key="2">
    <source>
        <dbReference type="EMBL" id="UEL48501.1"/>
    </source>
</evidence>
<dbReference type="AlphaFoldDB" id="A0AAX2ZHG2"/>
<keyword evidence="1" id="KW-0472">Membrane</keyword>
<proteinExistence type="predicted"/>
<dbReference type="EMBL" id="CP081135">
    <property type="protein sequence ID" value="UEL48501.1"/>
    <property type="molecule type" value="Genomic_DNA"/>
</dbReference>
<keyword evidence="1" id="KW-0812">Transmembrane</keyword>
<feature type="transmembrane region" description="Helical" evidence="1">
    <location>
        <begin position="7"/>
        <end position="26"/>
    </location>
</feature>
<dbReference type="Proteomes" id="UP001198983">
    <property type="component" value="Chromosome"/>
</dbReference>
<reference evidence="2 3" key="1">
    <citation type="journal article" date="2023" name="Int. J. Syst. Evol. Microbiol.">
        <title>Terrisporobacter hibernicus sp. nov., isolated from bovine faeces in Northern Ireland.</title>
        <authorList>
            <person name="Mitchell M."/>
            <person name="Nguyen S.V."/>
            <person name="Connor M."/>
            <person name="Fairley D.J."/>
            <person name="Donoghue O."/>
            <person name="Marshall H."/>
            <person name="Koolman L."/>
            <person name="McMullan G."/>
            <person name="Schaffer K.E."/>
            <person name="McGrath J.W."/>
            <person name="Fanning S."/>
        </authorList>
    </citation>
    <scope>NUCLEOTIDE SEQUENCE [LARGE SCALE GENOMIC DNA]</scope>
    <source>
        <strain evidence="2 3">MCA3</strain>
    </source>
</reference>
<protein>
    <recommendedName>
        <fullName evidence="4">DUF2140 domain-containing protein</fullName>
    </recommendedName>
</protein>
<gene>
    <name evidence="2" type="ORF">JW646_03345</name>
</gene>
<organism evidence="2 3">
    <name type="scientific">Terrisporobacter hibernicus</name>
    <dbReference type="NCBI Taxonomy" id="2813371"/>
    <lineage>
        <taxon>Bacteria</taxon>
        <taxon>Bacillati</taxon>
        <taxon>Bacillota</taxon>
        <taxon>Clostridia</taxon>
        <taxon>Peptostreptococcales</taxon>
        <taxon>Peptostreptococcaceae</taxon>
        <taxon>Terrisporobacter</taxon>
    </lineage>
</organism>
<accession>A0AAX2ZHG2</accession>
<evidence type="ECO:0000313" key="3">
    <source>
        <dbReference type="Proteomes" id="UP001198983"/>
    </source>
</evidence>